<evidence type="ECO:0000313" key="1">
    <source>
        <dbReference type="EMBL" id="PKI56565.1"/>
    </source>
</evidence>
<dbReference type="EMBL" id="PGOL01001593">
    <property type="protein sequence ID" value="PKI56565.1"/>
    <property type="molecule type" value="Genomic_DNA"/>
</dbReference>
<organism evidence="1 2">
    <name type="scientific">Punica granatum</name>
    <name type="common">Pomegranate</name>
    <dbReference type="NCBI Taxonomy" id="22663"/>
    <lineage>
        <taxon>Eukaryota</taxon>
        <taxon>Viridiplantae</taxon>
        <taxon>Streptophyta</taxon>
        <taxon>Embryophyta</taxon>
        <taxon>Tracheophyta</taxon>
        <taxon>Spermatophyta</taxon>
        <taxon>Magnoliopsida</taxon>
        <taxon>eudicotyledons</taxon>
        <taxon>Gunneridae</taxon>
        <taxon>Pentapetalae</taxon>
        <taxon>rosids</taxon>
        <taxon>malvids</taxon>
        <taxon>Myrtales</taxon>
        <taxon>Lythraceae</taxon>
        <taxon>Punica</taxon>
    </lineage>
</organism>
<name>A0A2I0JJW2_PUNGR</name>
<evidence type="ECO:0000313" key="2">
    <source>
        <dbReference type="Proteomes" id="UP000233551"/>
    </source>
</evidence>
<accession>A0A2I0JJW2</accession>
<keyword evidence="2" id="KW-1185">Reference proteome</keyword>
<dbReference type="Proteomes" id="UP000233551">
    <property type="component" value="Unassembled WGS sequence"/>
</dbReference>
<reference evidence="1 2" key="1">
    <citation type="submission" date="2017-11" db="EMBL/GenBank/DDBJ databases">
        <title>De-novo sequencing of pomegranate (Punica granatum L.) genome.</title>
        <authorList>
            <person name="Akparov Z."/>
            <person name="Amiraslanov A."/>
            <person name="Hajiyeva S."/>
            <person name="Abbasov M."/>
            <person name="Kaur K."/>
            <person name="Hamwieh A."/>
            <person name="Solovyev V."/>
            <person name="Salamov A."/>
            <person name="Braich B."/>
            <person name="Kosarev P."/>
            <person name="Mahmoud A."/>
            <person name="Hajiyev E."/>
            <person name="Babayeva S."/>
            <person name="Izzatullayeva V."/>
            <person name="Mammadov A."/>
            <person name="Mammadov A."/>
            <person name="Sharifova S."/>
            <person name="Ojaghi J."/>
            <person name="Eynullazada K."/>
            <person name="Bayramov B."/>
            <person name="Abdulazimova A."/>
            <person name="Shahmuradov I."/>
        </authorList>
    </citation>
    <scope>NUCLEOTIDE SEQUENCE [LARGE SCALE GENOMIC DNA]</scope>
    <source>
        <strain evidence="2">cv. AG2017</strain>
        <tissue evidence="1">Leaf</tissue>
    </source>
</reference>
<sequence>MVTLDARNDIIKVNDGCDCEERHLHICAHSNFVSSEHVSARLFNAAWECPPSRGRATDAREKESPLLVYNPKVEGRNIKIAQDLTETNLSSWKWSKVALHERYLCDPEKTEIDPVRTKDETEGKRCGLGGCARLHKIPGKSLSATGGGSPVEEVRVCVRGPQS</sequence>
<dbReference type="AlphaFoldDB" id="A0A2I0JJW2"/>
<comment type="caution">
    <text evidence="1">The sequence shown here is derived from an EMBL/GenBank/DDBJ whole genome shotgun (WGS) entry which is preliminary data.</text>
</comment>
<protein>
    <submittedName>
        <fullName evidence="1">Uncharacterized protein</fullName>
    </submittedName>
</protein>
<gene>
    <name evidence="1" type="ORF">CRG98_023034</name>
</gene>
<proteinExistence type="predicted"/>